<proteinExistence type="predicted"/>
<organism evidence="1 2">
    <name type="scientific">Haematococcus lacustris</name>
    <name type="common">Green alga</name>
    <name type="synonym">Haematococcus pluvialis</name>
    <dbReference type="NCBI Taxonomy" id="44745"/>
    <lineage>
        <taxon>Eukaryota</taxon>
        <taxon>Viridiplantae</taxon>
        <taxon>Chlorophyta</taxon>
        <taxon>core chlorophytes</taxon>
        <taxon>Chlorophyceae</taxon>
        <taxon>CS clade</taxon>
        <taxon>Chlamydomonadales</taxon>
        <taxon>Haematococcaceae</taxon>
        <taxon>Haematococcus</taxon>
    </lineage>
</organism>
<dbReference type="AlphaFoldDB" id="A0A6A0AHN2"/>
<name>A0A6A0AHN2_HAELA</name>
<feature type="non-terminal residue" evidence="1">
    <location>
        <position position="1"/>
    </location>
</feature>
<dbReference type="EMBL" id="BLLF01006684">
    <property type="protein sequence ID" value="GFH32470.1"/>
    <property type="molecule type" value="Genomic_DNA"/>
</dbReference>
<accession>A0A6A0AHN2</accession>
<gene>
    <name evidence="1" type="ORF">HaLaN_31697</name>
</gene>
<comment type="caution">
    <text evidence="1">The sequence shown here is derived from an EMBL/GenBank/DDBJ whole genome shotgun (WGS) entry which is preliminary data.</text>
</comment>
<dbReference type="Proteomes" id="UP000485058">
    <property type="component" value="Unassembled WGS sequence"/>
</dbReference>
<evidence type="ECO:0000313" key="2">
    <source>
        <dbReference type="Proteomes" id="UP000485058"/>
    </source>
</evidence>
<sequence length="185" mass="20269">MWGEVSKPQWVNAKFRLYCGMQRVVAKFWSKLITQVKKRWPDRVLALAYGAAGFNGSGTIGCRGVPVSQMLKEALRQFPAGRVLIVDEFRTSRVSSAYSNPSEALPGQPPESFSVQLGKTVLSPGLDVLNKQQHQVLYRDVSAALNIRRCEVGPGPRHTELPCCASGGARGWDSQLQQLGLRGTG</sequence>
<keyword evidence="2" id="KW-1185">Reference proteome</keyword>
<evidence type="ECO:0000313" key="1">
    <source>
        <dbReference type="EMBL" id="GFH32470.1"/>
    </source>
</evidence>
<protein>
    <submittedName>
        <fullName evidence="1">Uncharacterized protein</fullName>
    </submittedName>
</protein>
<reference evidence="1 2" key="1">
    <citation type="submission" date="2020-02" db="EMBL/GenBank/DDBJ databases">
        <title>Draft genome sequence of Haematococcus lacustris strain NIES-144.</title>
        <authorList>
            <person name="Morimoto D."/>
            <person name="Nakagawa S."/>
            <person name="Yoshida T."/>
            <person name="Sawayama S."/>
        </authorList>
    </citation>
    <scope>NUCLEOTIDE SEQUENCE [LARGE SCALE GENOMIC DNA]</scope>
    <source>
        <strain evidence="1 2">NIES-144</strain>
    </source>
</reference>